<evidence type="ECO:0000313" key="9">
    <source>
        <dbReference type="Proteomes" id="UP000308768"/>
    </source>
</evidence>
<dbReference type="Gene3D" id="3.90.1720.30">
    <property type="entry name" value="PPPDE domains"/>
    <property type="match status" value="1"/>
</dbReference>
<dbReference type="PANTHER" id="PTHR12378:SF7">
    <property type="entry name" value="DESUMOYLATING ISOPEPTIDASE 1"/>
    <property type="match status" value="1"/>
</dbReference>
<dbReference type="SUPFAM" id="SSF52833">
    <property type="entry name" value="Thioredoxin-like"/>
    <property type="match status" value="1"/>
</dbReference>
<evidence type="ECO:0000313" key="8">
    <source>
        <dbReference type="EMBL" id="TKA76991.1"/>
    </source>
</evidence>
<dbReference type="OrthoDB" id="21221at2759"/>
<proteinExistence type="inferred from homology"/>
<feature type="domain" description="PUL" evidence="6">
    <location>
        <begin position="300"/>
        <end position="591"/>
    </location>
</feature>
<sequence>MDVQLYVYDLSKGMARQMSRSFLGIQIDAVYHTAVVFGGIEYFFGAGVQTCYPGSTHHGAPMEIIPLGTTQLPLEVILEYLESLKEVYTAESYDLFVHNCNNFSNDFVMFLVGRNIPEHITSLPQTVLNTPFGQMLKPQLDSAMRSITQAPVPPQAVPSSGSTKISTAKSNGSTTMTNGASKTRPAIHPPEGKVHNVSSPSEVDRLLRSASNSCAVIFFTSSTCAPCKIAYPTYDELAAEAGDRAVLIKVDINNAHDVAQRYNIRATPTFMTFLKGKKEDEWSGANPSQLRGNVRLLIQAAFPPHPHTSLKIPSIQRSSVNPVIYTKVPPLDKLITKLGDAGNDPSVSSIRRFIALRNSEGANEAPLPDLAALGHFMQRATTTLPQECLFAAFDLLRVALVDPRVSGYYAEESQYATILTLLHHVINISTCPYNLRLVTLHVACNLFSSPLASRTVFEQRSWSSSLVQLVTSSLLDEVHSNVRVAAGTLAINLAGANHRVRMEEQREALVESDQVELAASILEALELENDSKDAVKALTQALGLLVYCAPKDGELVDLCKVMDAAGTVKGKEALGEGDALVREVGRELLGKGL</sequence>
<dbReference type="AlphaFoldDB" id="A0A4U0XKL3"/>
<accession>A0A4U0XKL3</accession>
<dbReference type="InterPro" id="IPR011989">
    <property type="entry name" value="ARM-like"/>
</dbReference>
<dbReference type="CDD" id="cd02947">
    <property type="entry name" value="TRX_family"/>
    <property type="match status" value="1"/>
</dbReference>
<dbReference type="Proteomes" id="UP000308768">
    <property type="component" value="Unassembled WGS sequence"/>
</dbReference>
<dbReference type="Gene3D" id="3.40.30.10">
    <property type="entry name" value="Glutaredoxin"/>
    <property type="match status" value="1"/>
</dbReference>
<dbReference type="SMART" id="SM01179">
    <property type="entry name" value="DUF862"/>
    <property type="match status" value="1"/>
</dbReference>
<dbReference type="InterPro" id="IPR008580">
    <property type="entry name" value="PPPDE_dom"/>
</dbReference>
<dbReference type="PROSITE" id="PS51396">
    <property type="entry name" value="PUL"/>
    <property type="match status" value="1"/>
</dbReference>
<dbReference type="InterPro" id="IPR036249">
    <property type="entry name" value="Thioredoxin-like_sf"/>
</dbReference>
<dbReference type="EMBL" id="NAJN01000209">
    <property type="protein sequence ID" value="TKA76991.1"/>
    <property type="molecule type" value="Genomic_DNA"/>
</dbReference>
<dbReference type="InterPro" id="IPR013766">
    <property type="entry name" value="Thioredoxin_domain"/>
</dbReference>
<dbReference type="Pfam" id="PF05903">
    <property type="entry name" value="Peptidase_C97"/>
    <property type="match status" value="1"/>
</dbReference>
<keyword evidence="9" id="KW-1185">Reference proteome</keyword>
<evidence type="ECO:0000259" key="6">
    <source>
        <dbReference type="PROSITE" id="PS51396"/>
    </source>
</evidence>
<keyword evidence="3" id="KW-0378">Hydrolase</keyword>
<feature type="domain" description="Thioredoxin" evidence="5">
    <location>
        <begin position="146"/>
        <end position="299"/>
    </location>
</feature>
<organism evidence="8 9">
    <name type="scientific">Cryomyces minteri</name>
    <dbReference type="NCBI Taxonomy" id="331657"/>
    <lineage>
        <taxon>Eukaryota</taxon>
        <taxon>Fungi</taxon>
        <taxon>Dikarya</taxon>
        <taxon>Ascomycota</taxon>
        <taxon>Pezizomycotina</taxon>
        <taxon>Dothideomycetes</taxon>
        <taxon>Dothideomycetes incertae sedis</taxon>
        <taxon>Cryomyces</taxon>
    </lineage>
</organism>
<protein>
    <recommendedName>
        <fullName evidence="10">PPPDE domain-containing protein</fullName>
    </recommendedName>
</protein>
<evidence type="ECO:0000256" key="1">
    <source>
        <dbReference type="ARBA" id="ARBA00008140"/>
    </source>
</evidence>
<dbReference type="PROSITE" id="PS51352">
    <property type="entry name" value="THIOREDOXIN_2"/>
    <property type="match status" value="1"/>
</dbReference>
<dbReference type="GO" id="GO:0070646">
    <property type="term" value="P:protein modification by small protein removal"/>
    <property type="evidence" value="ECO:0007669"/>
    <property type="project" value="TreeGrafter"/>
</dbReference>
<name>A0A4U0XKL3_9PEZI</name>
<feature type="compositionally biased region" description="Polar residues" evidence="4">
    <location>
        <begin position="157"/>
        <end position="181"/>
    </location>
</feature>
<dbReference type="STRING" id="331657.A0A4U0XKL3"/>
<evidence type="ECO:0000256" key="4">
    <source>
        <dbReference type="SAM" id="MobiDB-lite"/>
    </source>
</evidence>
<gene>
    <name evidence="8" type="ORF">B0A49_01977</name>
</gene>
<evidence type="ECO:0000256" key="3">
    <source>
        <dbReference type="ARBA" id="ARBA00022801"/>
    </source>
</evidence>
<keyword evidence="2" id="KW-0645">Protease</keyword>
<feature type="domain" description="PPPDE" evidence="7">
    <location>
        <begin position="1"/>
        <end position="141"/>
    </location>
</feature>
<comment type="caution">
    <text evidence="8">The sequence shown here is derived from an EMBL/GenBank/DDBJ whole genome shotgun (WGS) entry which is preliminary data.</text>
</comment>
<evidence type="ECO:0008006" key="10">
    <source>
        <dbReference type="Google" id="ProtNLM"/>
    </source>
</evidence>
<dbReference type="PROSITE" id="PS51858">
    <property type="entry name" value="PPPDE"/>
    <property type="match status" value="1"/>
</dbReference>
<feature type="region of interest" description="Disordered" evidence="4">
    <location>
        <begin position="151"/>
        <end position="200"/>
    </location>
</feature>
<dbReference type="Gene3D" id="1.25.10.10">
    <property type="entry name" value="Leucine-rich Repeat Variant"/>
    <property type="match status" value="1"/>
</dbReference>
<dbReference type="InterPro" id="IPR042266">
    <property type="entry name" value="PPPDE_sf"/>
</dbReference>
<dbReference type="Pfam" id="PF08324">
    <property type="entry name" value="PUL"/>
    <property type="match status" value="1"/>
</dbReference>
<evidence type="ECO:0000256" key="2">
    <source>
        <dbReference type="ARBA" id="ARBA00022670"/>
    </source>
</evidence>
<dbReference type="InterPro" id="IPR013535">
    <property type="entry name" value="PUL_dom"/>
</dbReference>
<evidence type="ECO:0000259" key="7">
    <source>
        <dbReference type="PROSITE" id="PS51858"/>
    </source>
</evidence>
<dbReference type="GO" id="GO:0008233">
    <property type="term" value="F:peptidase activity"/>
    <property type="evidence" value="ECO:0007669"/>
    <property type="project" value="UniProtKB-KW"/>
</dbReference>
<dbReference type="Pfam" id="PF00085">
    <property type="entry name" value="Thioredoxin"/>
    <property type="match status" value="1"/>
</dbReference>
<dbReference type="GO" id="GO:0006508">
    <property type="term" value="P:proteolysis"/>
    <property type="evidence" value="ECO:0007669"/>
    <property type="project" value="UniProtKB-KW"/>
</dbReference>
<evidence type="ECO:0000259" key="5">
    <source>
        <dbReference type="PROSITE" id="PS51352"/>
    </source>
</evidence>
<comment type="similarity">
    <text evidence="1">Belongs to the DeSI family.</text>
</comment>
<dbReference type="PANTHER" id="PTHR12378">
    <property type="entry name" value="DESUMOYLATING ISOPEPTIDASE"/>
    <property type="match status" value="1"/>
</dbReference>
<reference evidence="8 9" key="1">
    <citation type="submission" date="2017-03" db="EMBL/GenBank/DDBJ databases">
        <title>Genomes of endolithic fungi from Antarctica.</title>
        <authorList>
            <person name="Coleine C."/>
            <person name="Masonjones S."/>
            <person name="Stajich J.E."/>
        </authorList>
    </citation>
    <scope>NUCLEOTIDE SEQUENCE [LARGE SCALE GENOMIC DNA]</scope>
    <source>
        <strain evidence="8 9">CCFEE 5187</strain>
    </source>
</reference>